<evidence type="ECO:0000256" key="1">
    <source>
        <dbReference type="SAM" id="MobiDB-lite"/>
    </source>
</evidence>
<evidence type="ECO:0000259" key="2">
    <source>
        <dbReference type="PROSITE" id="PS50003"/>
    </source>
</evidence>
<comment type="caution">
    <text evidence="4">The sequence shown here is derived from an EMBL/GenBank/DDBJ whole genome shotgun (WGS) entry which is preliminary data.</text>
</comment>
<evidence type="ECO:0000259" key="3">
    <source>
        <dbReference type="PROSITE" id="PS50106"/>
    </source>
</evidence>
<reference evidence="4" key="1">
    <citation type="submission" date="2021-12" db="EMBL/GenBank/DDBJ databases">
        <title>Prjna785345.</title>
        <authorList>
            <person name="Rujirawat T."/>
            <person name="Krajaejun T."/>
        </authorList>
    </citation>
    <scope>NUCLEOTIDE SEQUENCE</scope>
    <source>
        <strain evidence="4">Pi057C3</strain>
    </source>
</reference>
<dbReference type="CDD" id="cd00821">
    <property type="entry name" value="PH"/>
    <property type="match status" value="1"/>
</dbReference>
<evidence type="ECO:0008006" key="6">
    <source>
        <dbReference type="Google" id="ProtNLM"/>
    </source>
</evidence>
<dbReference type="Proteomes" id="UP001209570">
    <property type="component" value="Unassembled WGS sequence"/>
</dbReference>
<feature type="region of interest" description="Disordered" evidence="1">
    <location>
        <begin position="296"/>
        <end position="318"/>
    </location>
</feature>
<dbReference type="PROSITE" id="PS50003">
    <property type="entry name" value="PH_DOMAIN"/>
    <property type="match status" value="1"/>
</dbReference>
<accession>A0AAD5LJT0</accession>
<dbReference type="SUPFAM" id="SSF50729">
    <property type="entry name" value="PH domain-like"/>
    <property type="match status" value="2"/>
</dbReference>
<gene>
    <name evidence="4" type="ORF">P43SY_006320</name>
</gene>
<sequence length="595" mass="65782">MELMRQHGANACSIRVIDLDDASTRVITWDASVPDQAFESLIDAKLRQAFGVTDEAWVDLFDTVNACPVHISKDVLSAITHSLCLCLSPKTPEALAPMKTSEIFEVVFTDRALGMTIREHNESVIVNELKRRPDGSPGPAEASGKILPNDVIYKVQGSRTVGRTYDAVVQMLQTQVRPLSIQFFRPFAREGLHAVEFRGPSLNMTITTDDYNVIVKDLPMAHHNLIGYAESHGVRIGDVIHAVDGEIIRGLEYNRAVSLLSRPHRPMVVVFARSKFMPATPSRSTAVLSGGGGRFSFSSSTMPSPRRGSTFDGGRRQSASSAYSMGMTENDSMLVEEMLEYCEGLGAEGTLTAEEVDIVNKMVLAMRPDLCSAVKRKNKNAVVAIVRSPMMRTWDHLLKTHESILLAGPVSIKRKKRYHLVLTDHERLLFINKDTDLLEDEIMCSQIVTISSRSKHGEVIISTSKTEYVILDNFIGPVIWVRAILPFTCTQGYLKVASSRRFLGSKKRYFVLQGVKLTGYKKEQMVHQIGAKSSSLMLTDATVEINDPRGFTFSITTPEFAKVGKKLILTAPSAREFNKWLSALKSLQGATAASA</sequence>
<dbReference type="Gene3D" id="2.30.42.10">
    <property type="match status" value="2"/>
</dbReference>
<feature type="domain" description="PH" evidence="2">
    <location>
        <begin position="487"/>
        <end position="589"/>
    </location>
</feature>
<protein>
    <recommendedName>
        <fullName evidence="6">PH domain-containing protein</fullName>
    </recommendedName>
</protein>
<evidence type="ECO:0000313" key="5">
    <source>
        <dbReference type="Proteomes" id="UP001209570"/>
    </source>
</evidence>
<name>A0AAD5LJT0_PYTIN</name>
<dbReference type="SMART" id="SM00228">
    <property type="entry name" value="PDZ"/>
    <property type="match status" value="2"/>
</dbReference>
<dbReference type="InterPro" id="IPR001478">
    <property type="entry name" value="PDZ"/>
</dbReference>
<dbReference type="EMBL" id="JAKCXM010000075">
    <property type="protein sequence ID" value="KAJ0403777.1"/>
    <property type="molecule type" value="Genomic_DNA"/>
</dbReference>
<dbReference type="AlphaFoldDB" id="A0AAD5LJT0"/>
<feature type="domain" description="PDZ" evidence="3">
    <location>
        <begin position="113"/>
        <end position="187"/>
    </location>
</feature>
<organism evidence="4 5">
    <name type="scientific">Pythium insidiosum</name>
    <name type="common">Pythiosis disease agent</name>
    <dbReference type="NCBI Taxonomy" id="114742"/>
    <lineage>
        <taxon>Eukaryota</taxon>
        <taxon>Sar</taxon>
        <taxon>Stramenopiles</taxon>
        <taxon>Oomycota</taxon>
        <taxon>Peronosporomycetes</taxon>
        <taxon>Pythiales</taxon>
        <taxon>Pythiaceae</taxon>
        <taxon>Pythium</taxon>
    </lineage>
</organism>
<dbReference type="Gene3D" id="2.30.29.30">
    <property type="entry name" value="Pleckstrin-homology domain (PH domain)/Phosphotyrosine-binding domain (PTB)"/>
    <property type="match status" value="2"/>
</dbReference>
<dbReference type="InterPro" id="IPR036034">
    <property type="entry name" value="PDZ_sf"/>
</dbReference>
<dbReference type="InterPro" id="IPR001849">
    <property type="entry name" value="PH_domain"/>
</dbReference>
<keyword evidence="5" id="KW-1185">Reference proteome</keyword>
<dbReference type="PROSITE" id="PS50106">
    <property type="entry name" value="PDZ"/>
    <property type="match status" value="2"/>
</dbReference>
<feature type="domain" description="PDZ" evidence="3">
    <location>
        <begin position="229"/>
        <end position="275"/>
    </location>
</feature>
<dbReference type="InterPro" id="IPR011993">
    <property type="entry name" value="PH-like_dom_sf"/>
</dbReference>
<dbReference type="SUPFAM" id="SSF50156">
    <property type="entry name" value="PDZ domain-like"/>
    <property type="match status" value="2"/>
</dbReference>
<evidence type="ECO:0000313" key="4">
    <source>
        <dbReference type="EMBL" id="KAJ0403777.1"/>
    </source>
</evidence>
<dbReference type="Pfam" id="PF00169">
    <property type="entry name" value="PH"/>
    <property type="match status" value="1"/>
</dbReference>
<dbReference type="SMART" id="SM00233">
    <property type="entry name" value="PH"/>
    <property type="match status" value="1"/>
</dbReference>
<proteinExistence type="predicted"/>